<evidence type="ECO:0000259" key="1">
    <source>
        <dbReference type="Pfam" id="PF06259"/>
    </source>
</evidence>
<dbReference type="AlphaFoldDB" id="E5XV16"/>
<dbReference type="Pfam" id="PF06259">
    <property type="entry name" value="Abhydrolase_8"/>
    <property type="match status" value="1"/>
</dbReference>
<keyword evidence="3" id="KW-1185">Reference proteome</keyword>
<dbReference type="eggNOG" id="COG1071">
    <property type="taxonomic scope" value="Bacteria"/>
</dbReference>
<dbReference type="InterPro" id="IPR029058">
    <property type="entry name" value="AB_hydrolase_fold"/>
</dbReference>
<dbReference type="RefSeq" id="WP_007472271.1">
    <property type="nucleotide sequence ID" value="NZ_KI391953.1"/>
</dbReference>
<dbReference type="HOGENOM" id="CLU_865709_0_0_11"/>
<dbReference type="Proteomes" id="UP000004816">
    <property type="component" value="Unassembled WGS sequence"/>
</dbReference>
<dbReference type="InterPro" id="IPR010427">
    <property type="entry name" value="DUF1023"/>
</dbReference>
<dbReference type="OrthoDB" id="5969911at2"/>
<evidence type="ECO:0000313" key="2">
    <source>
        <dbReference type="EMBL" id="EFV11852.1"/>
    </source>
</evidence>
<proteinExistence type="predicted"/>
<sequence>MADSVAELDAELRERLEEETRKARESVLHHRHSTENDETASLRLLEFESIRTQLARSEGQRSLLLLEPAGDQQAGSFVAIGVGDVAAAEHLSVYIPGNHTNILRSLAGMAMEAKALVETANKLLACRSGQNLAAIFWLGYRCPQMDSAVLTDTRAKEGVPALRKFLAELDRLRGADFHLTLIGHSYGSLVAGLTMWQPSRVGDLLLVGSPGIGTTNPICDWQSQPATWTLKAHGDIVASLERFGPSPDQLPGVIRLSTGPGKYADCSGEQIELASIDSHSRHPFNRSHLRYNEPGTTSHFNQAMIAAGLHGDAILHTEPSD</sequence>
<dbReference type="ESTHER" id="9acto-e5xv16">
    <property type="family name" value="Duf_1023"/>
</dbReference>
<dbReference type="Gene3D" id="3.40.50.1820">
    <property type="entry name" value="alpha/beta hydrolase"/>
    <property type="match status" value="1"/>
</dbReference>
<protein>
    <recommendedName>
        <fullName evidence="1">DUF1023 domain-containing protein</fullName>
    </recommendedName>
</protein>
<dbReference type="STRING" id="679197.HMPREF9336_03338"/>
<dbReference type="SUPFAM" id="SSF53474">
    <property type="entry name" value="alpha/beta-Hydrolases"/>
    <property type="match status" value="1"/>
</dbReference>
<organism evidence="2 3">
    <name type="scientific">Segniliparus rugosus (strain ATCC BAA-974 / DSM 45345 / CCUG 50838 / CIP 108380 / JCM 13579 / CDC 945)</name>
    <dbReference type="NCBI Taxonomy" id="679197"/>
    <lineage>
        <taxon>Bacteria</taxon>
        <taxon>Bacillati</taxon>
        <taxon>Actinomycetota</taxon>
        <taxon>Actinomycetes</taxon>
        <taxon>Mycobacteriales</taxon>
        <taxon>Segniliparaceae</taxon>
        <taxon>Segniliparus</taxon>
    </lineage>
</organism>
<feature type="domain" description="DUF1023" evidence="1">
    <location>
        <begin position="77"/>
        <end position="243"/>
    </location>
</feature>
<accession>E5XV16</accession>
<comment type="caution">
    <text evidence="2">The sequence shown here is derived from an EMBL/GenBank/DDBJ whole genome shotgun (WGS) entry which is preliminary data.</text>
</comment>
<name>E5XV16_SEGRC</name>
<dbReference type="EMBL" id="ACZI02000001">
    <property type="protein sequence ID" value="EFV11852.1"/>
    <property type="molecule type" value="Genomic_DNA"/>
</dbReference>
<gene>
    <name evidence="2" type="ORF">HMPREF9336_03338</name>
</gene>
<evidence type="ECO:0000313" key="3">
    <source>
        <dbReference type="Proteomes" id="UP000004816"/>
    </source>
</evidence>
<reference evidence="2 3" key="1">
    <citation type="journal article" date="2011" name="Stand. Genomic Sci.">
        <title>High quality draft genome sequence of Segniliparus rugosus CDC 945(T)= (ATCC BAA-974(T)).</title>
        <authorList>
            <person name="Earl A.M."/>
            <person name="Desjardins C.A."/>
            <person name="Fitzgerald M.G."/>
            <person name="Arachchi H.M."/>
            <person name="Zeng Q."/>
            <person name="Mehta T."/>
            <person name="Griggs A."/>
            <person name="Birren B.W."/>
            <person name="Toney N.C."/>
            <person name="Carr J."/>
            <person name="Posey J."/>
            <person name="Butler W.R."/>
        </authorList>
    </citation>
    <scope>NUCLEOTIDE SEQUENCE [LARGE SCALE GENOMIC DNA]</scope>
    <source>
        <strain evidence="3">ATCC BAA-974 / DSM 45345 / CCUG 50838 / CIP 108380 / JCM 13579 / CDC 945</strain>
    </source>
</reference>